<keyword evidence="3" id="KW-1185">Reference proteome</keyword>
<sequence length="197" mass="21353">MFGTTSSSALWSALQPGGNPLIRPSDRRQARLAAVLIALALLSGPLMAAYGFSYHASLTDRAAAQQHDRYRVDAIVTEDAPVTERNGAMAFQMPRQATALAEWSTPDGKRHEGTVPVAGGASAGDTITIWVDGDGDRTTAPLSPGQTVTAAVLATIGTWLLFVAALAGIYVLMRVRLDRERYAAWEREWREFDEHRT</sequence>
<reference evidence="3" key="1">
    <citation type="journal article" date="2019" name="Int. J. Syst. Evol. Microbiol.">
        <title>The Global Catalogue of Microorganisms (GCM) 10K type strain sequencing project: providing services to taxonomists for standard genome sequencing and annotation.</title>
        <authorList>
            <consortium name="The Broad Institute Genomics Platform"/>
            <consortium name="The Broad Institute Genome Sequencing Center for Infectious Disease"/>
            <person name="Wu L."/>
            <person name="Ma J."/>
        </authorList>
    </citation>
    <scope>NUCLEOTIDE SEQUENCE [LARGE SCALE GENOMIC DNA]</scope>
    <source>
        <strain evidence="3">KCTC 32255</strain>
    </source>
</reference>
<dbReference type="PANTHER" id="PTHR42305">
    <property type="entry name" value="MEMBRANE PROTEIN RV1733C-RELATED"/>
    <property type="match status" value="1"/>
</dbReference>
<feature type="transmembrane region" description="Helical" evidence="1">
    <location>
        <begin position="32"/>
        <end position="52"/>
    </location>
</feature>
<evidence type="ECO:0000256" key="1">
    <source>
        <dbReference type="SAM" id="Phobius"/>
    </source>
</evidence>
<feature type="transmembrane region" description="Helical" evidence="1">
    <location>
        <begin position="150"/>
        <end position="172"/>
    </location>
</feature>
<organism evidence="2 3">
    <name type="scientific">Haloechinothrix salitolerans</name>
    <dbReference type="NCBI Taxonomy" id="926830"/>
    <lineage>
        <taxon>Bacteria</taxon>
        <taxon>Bacillati</taxon>
        <taxon>Actinomycetota</taxon>
        <taxon>Actinomycetes</taxon>
        <taxon>Pseudonocardiales</taxon>
        <taxon>Pseudonocardiaceae</taxon>
        <taxon>Haloechinothrix</taxon>
    </lineage>
</organism>
<proteinExistence type="predicted"/>
<name>A0ABW2C2F4_9PSEU</name>
<keyword evidence="1" id="KW-0472">Membrane</keyword>
<dbReference type="Proteomes" id="UP001596337">
    <property type="component" value="Unassembled WGS sequence"/>
</dbReference>
<dbReference type="InterPro" id="IPR039708">
    <property type="entry name" value="MT1774/Rv1733c-like"/>
</dbReference>
<protein>
    <recommendedName>
        <fullName evidence="4">Transmembrane protein</fullName>
    </recommendedName>
</protein>
<dbReference type="PANTHER" id="PTHR42305:SF1">
    <property type="entry name" value="MEMBRANE PROTEIN RV1733C-RELATED"/>
    <property type="match status" value="1"/>
</dbReference>
<dbReference type="RefSeq" id="WP_345390773.1">
    <property type="nucleotide sequence ID" value="NZ_BAABLA010000005.1"/>
</dbReference>
<comment type="caution">
    <text evidence="2">The sequence shown here is derived from an EMBL/GenBank/DDBJ whole genome shotgun (WGS) entry which is preliminary data.</text>
</comment>
<evidence type="ECO:0000313" key="2">
    <source>
        <dbReference type="EMBL" id="MFC6868727.1"/>
    </source>
</evidence>
<evidence type="ECO:0000313" key="3">
    <source>
        <dbReference type="Proteomes" id="UP001596337"/>
    </source>
</evidence>
<gene>
    <name evidence="2" type="ORF">ACFQGD_16420</name>
</gene>
<evidence type="ECO:0008006" key="4">
    <source>
        <dbReference type="Google" id="ProtNLM"/>
    </source>
</evidence>
<keyword evidence="1" id="KW-1133">Transmembrane helix</keyword>
<keyword evidence="1" id="KW-0812">Transmembrane</keyword>
<dbReference type="EMBL" id="JBHSXX010000001">
    <property type="protein sequence ID" value="MFC6868727.1"/>
    <property type="molecule type" value="Genomic_DNA"/>
</dbReference>
<accession>A0ABW2C2F4</accession>